<dbReference type="VEuPathDB" id="VectorBase:CSON003894"/>
<feature type="compositionally biased region" description="Low complexity" evidence="1">
    <location>
        <begin position="1554"/>
        <end position="1581"/>
    </location>
</feature>
<dbReference type="Gene3D" id="1.10.220.20">
    <property type="match status" value="1"/>
</dbReference>
<dbReference type="CDD" id="cd00171">
    <property type="entry name" value="Sec7"/>
    <property type="match status" value="1"/>
</dbReference>
<dbReference type="PANTHER" id="PTHR10663:SF388">
    <property type="entry name" value="GOLGI-SPECIFIC BREFELDIN A-RESISTANCE GUANINE NUCLEOTIDE EXCHANGE FACTOR 1"/>
    <property type="match status" value="1"/>
</dbReference>
<reference evidence="3" key="1">
    <citation type="submission" date="2018-04" db="EMBL/GenBank/DDBJ databases">
        <authorList>
            <person name="Go L.Y."/>
            <person name="Mitchell J.A."/>
        </authorList>
    </citation>
    <scope>NUCLEOTIDE SEQUENCE</scope>
    <source>
        <tissue evidence="3">Whole organism</tissue>
    </source>
</reference>
<dbReference type="InterPro" id="IPR035999">
    <property type="entry name" value="Sec7_dom_sf"/>
</dbReference>
<dbReference type="SMART" id="SM00222">
    <property type="entry name" value="Sec7"/>
    <property type="match status" value="1"/>
</dbReference>
<feature type="domain" description="SEC7" evidence="2">
    <location>
        <begin position="585"/>
        <end position="778"/>
    </location>
</feature>
<protein>
    <submittedName>
        <fullName evidence="3">CSON003894 protein</fullName>
    </submittedName>
</protein>
<feature type="region of interest" description="Disordered" evidence="1">
    <location>
        <begin position="1554"/>
        <end position="1585"/>
    </location>
</feature>
<dbReference type="GO" id="GO:0016192">
    <property type="term" value="P:vesicle-mediated transport"/>
    <property type="evidence" value="ECO:0007669"/>
    <property type="project" value="UniProtKB-ARBA"/>
</dbReference>
<dbReference type="GO" id="GO:0032012">
    <property type="term" value="P:regulation of ARF protein signal transduction"/>
    <property type="evidence" value="ECO:0007669"/>
    <property type="project" value="InterPro"/>
</dbReference>
<dbReference type="PANTHER" id="PTHR10663">
    <property type="entry name" value="GUANYL-NUCLEOTIDE EXCHANGE FACTOR"/>
    <property type="match status" value="1"/>
</dbReference>
<gene>
    <name evidence="3" type="primary">CSON003894</name>
</gene>
<dbReference type="InterPro" id="IPR000904">
    <property type="entry name" value="Sec7_dom"/>
</dbReference>
<dbReference type="GO" id="GO:0005085">
    <property type="term" value="F:guanyl-nucleotide exchange factor activity"/>
    <property type="evidence" value="ECO:0007669"/>
    <property type="project" value="InterPro"/>
</dbReference>
<name>A0A336L697_CULSO</name>
<dbReference type="Pfam" id="PF12783">
    <property type="entry name" value="Sec7-like_HUS"/>
    <property type="match status" value="1"/>
</dbReference>
<evidence type="ECO:0000259" key="2">
    <source>
        <dbReference type="PROSITE" id="PS50190"/>
    </source>
</evidence>
<dbReference type="InterPro" id="IPR056604">
    <property type="entry name" value="GBF1-like_TPR"/>
</dbReference>
<organism evidence="3">
    <name type="scientific">Culicoides sonorensis</name>
    <name type="common">Biting midge</name>
    <dbReference type="NCBI Taxonomy" id="179676"/>
    <lineage>
        <taxon>Eukaryota</taxon>
        <taxon>Metazoa</taxon>
        <taxon>Ecdysozoa</taxon>
        <taxon>Arthropoda</taxon>
        <taxon>Hexapoda</taxon>
        <taxon>Insecta</taxon>
        <taxon>Pterygota</taxon>
        <taxon>Neoptera</taxon>
        <taxon>Endopterygota</taxon>
        <taxon>Diptera</taxon>
        <taxon>Nematocera</taxon>
        <taxon>Chironomoidea</taxon>
        <taxon>Ceratopogonidae</taxon>
        <taxon>Ceratopogoninae</taxon>
        <taxon>Culicoides</taxon>
        <taxon>Monoculicoides</taxon>
    </lineage>
</organism>
<dbReference type="EMBL" id="UFQS01001748">
    <property type="protein sequence ID" value="SSX12193.1"/>
    <property type="molecule type" value="Genomic_DNA"/>
</dbReference>
<dbReference type="OMA" id="CRDIRHH"/>
<reference evidence="4" key="2">
    <citation type="submission" date="2018-07" db="EMBL/GenBank/DDBJ databases">
        <authorList>
            <person name="Quirk P.G."/>
            <person name="Krulwich T.A."/>
        </authorList>
    </citation>
    <scope>NUCLEOTIDE SEQUENCE</scope>
</reference>
<sequence>MSLPGNGIFILRGEVSILLTAINRSKWATNTSLNEEESTILKLFHDLKANLMQCDDLREIQSKVYLEPFLKIIKSDKTSGTVTGLALSTIYKVLTYGLLEGEKDEIANVVEKIADTVTHTRFVGADVASDGAVLLKVVQILRLLMVSPEGKFLSNESICEIMLSCFRICFEPKMNDLLRRTAETALKDMVLSIFVQLPTFVEDSGSSMKPFKIGGNLIEPNLKNLPKSQSSTKIEVTDTDGEKFPATPEINNSTTLEKTPSAPLMTTPMPLSGRVIDIQGVLNVTPKTALQASRIKSPRYGTPSRLREVAVLEDDSVQQEPQTESTVEPYGLPCVRELFRFLILMCDPLDKQNTDTMIHTGLSLLMVAFEVSADHISHFPSLLSLVQNECCRNLIALLDTERISIFAAALQVSFLIYESMRGYLKFQLEKYLIKLSNVIGNESGRSQHEARELALENMLQLWRIPSMLTEIYINYDCDFYCANVLKDMIQQISRYVVASTQFSDNTYLLHVEAILTVIDSISKYCIRGGNGIHVSHDLEKLLEVNGENMQGTPKAQPQCTLDMGKHEPKFQIGGRTLLFGIKKENLLEIERKKAILAQGIELFNKHPDRGIQFLQEHNILKTPMDPEEIVLFLREHPQLDKKVIGEFISKKKNVEAKILKAFVNSFNFRDMSIDTALRAYLETFRLPGEAPLIFLVLEEFAEYWHTHNGSPFANTDAAFRLAYAIIMLNMDQHNQNAKRLNIPMTEEDFIKNLRGLNGDKKDFDESLLISIYNSIKNEEMVVPAEHAGPVRDNYLWQVLLRRGGGAEGIFYHSFEPIYMEMIFRIVCKVAIGVLSMTLERGGEILLFEKTRSAFVQTAYLCSLYQMNEELDSLVLTLCKLTMLLGSNPEGIRIANYSAFAQSVRSQITTQTLFEIIHLYGNGVRQGWKYIIDILVRLFKLKLLPETFVIVEDFCEPDGKFSLVKESAKDLKADAGLFSSLYTYLSAESQPKSGNEEDPLLSTAKLCIEKCNLDVIFSQSKLLSFNALEDVVEYLMSVIKCPKKQLSDKGQPIPDDILTFSLEMLVKILAQSNEQLSPVWNKVSTDLFQVLTCSADCNCDYIMHRLNSAILRISINAMRNEEMCPEVLQTMNMYMSISPQTVYKISLQVATGIHKMLENSAQNIHTEKEWSIVLSILEYYGAGVMPEPDGESEASQLNAISYPCKLIKHSPAAFKKTFNAMSFTIRNLSHITPYNFERCVASMRKFMEAALSGQQLVLAPRQNSTKSHRSNPASDDEEYLEDISEQHHNLVTQLLDLMHTLHAKTAQIYRWWAEEGGSMPHCSVLWRQGWCPLLQGMARAGFDKRKDIRMSAIACLQRALLVHDLETLTGLEWSSCLQDVLFPLLKHLISYNPVPNEINSIEEARSRTTSMMCKVFLHHLQPLLLLPNINQIWMDILSYIECLTKIGSDELVEAVKESLKNMLLVMRSVKFFTEDTNQTNSPFWELTWNRLDQFLPNLKHELIEQDLFVDHSNNRVQRQISIPSPTEILHQKLENKQTTESNNITIVKPVPIQTPVVQPQQIPSPQSTSPPMTQSPLSQSPPMHFPEERKNSILQEKFLSELPNPNSQEIPTILPQTSTINDDDSFVSIEKVSPQHNLQNIYQLNGGHGRSAQDYMEANYCETRETILNLSLDLETDEKPGIEVFSPSAYFNNLSNGTNDESDFLQNQQHIQNQTQSEIDARPTFY</sequence>
<evidence type="ECO:0000313" key="3">
    <source>
        <dbReference type="EMBL" id="SSX12193.1"/>
    </source>
</evidence>
<evidence type="ECO:0000256" key="1">
    <source>
        <dbReference type="SAM" id="MobiDB-lite"/>
    </source>
</evidence>
<accession>A0A336L697</accession>
<proteinExistence type="predicted"/>
<dbReference type="Pfam" id="PF01369">
    <property type="entry name" value="Sec7"/>
    <property type="match status" value="1"/>
</dbReference>
<feature type="region of interest" description="Disordered" evidence="1">
    <location>
        <begin position="236"/>
        <end position="264"/>
    </location>
</feature>
<dbReference type="EMBL" id="UFQT01001748">
    <property type="protein sequence ID" value="SSX31645.1"/>
    <property type="molecule type" value="Genomic_DNA"/>
</dbReference>
<dbReference type="GO" id="GO:0005737">
    <property type="term" value="C:cytoplasm"/>
    <property type="evidence" value="ECO:0007669"/>
    <property type="project" value="UniProtKB-ARBA"/>
</dbReference>
<dbReference type="SUPFAM" id="SSF48425">
    <property type="entry name" value="Sec7 domain"/>
    <property type="match status" value="1"/>
</dbReference>
<dbReference type="InterPro" id="IPR032691">
    <property type="entry name" value="Mon2/Sec7/BIG1-like_HUS"/>
</dbReference>
<evidence type="ECO:0000313" key="4">
    <source>
        <dbReference type="EMBL" id="SSX31645.1"/>
    </source>
</evidence>
<dbReference type="Pfam" id="PF23325">
    <property type="entry name" value="TPR_28"/>
    <property type="match status" value="1"/>
</dbReference>
<dbReference type="GO" id="GO:0012505">
    <property type="term" value="C:endomembrane system"/>
    <property type="evidence" value="ECO:0007669"/>
    <property type="project" value="UniProtKB-ARBA"/>
</dbReference>
<dbReference type="Gene3D" id="1.10.1000.11">
    <property type="entry name" value="Arf Nucleotide-binding Site Opener,domain 2"/>
    <property type="match status" value="1"/>
</dbReference>
<dbReference type="PROSITE" id="PS50190">
    <property type="entry name" value="SEC7"/>
    <property type="match status" value="1"/>
</dbReference>
<feature type="compositionally biased region" description="Polar residues" evidence="1">
    <location>
        <begin position="249"/>
        <end position="258"/>
    </location>
</feature>
<dbReference type="InterPro" id="IPR023394">
    <property type="entry name" value="Sec7_C_sf"/>
</dbReference>